<accession>A0ABX3INP1</accession>
<protein>
    <recommendedName>
        <fullName evidence="4">DUF3995 domain-containing protein</fullName>
    </recommendedName>
</protein>
<keyword evidence="1" id="KW-0472">Membrane</keyword>
<feature type="transmembrane region" description="Helical" evidence="1">
    <location>
        <begin position="89"/>
        <end position="116"/>
    </location>
</feature>
<proteinExistence type="predicted"/>
<gene>
    <name evidence="2" type="ORF">BVL52_17005</name>
</gene>
<evidence type="ECO:0000256" key="1">
    <source>
        <dbReference type="SAM" id="Phobius"/>
    </source>
</evidence>
<reference evidence="2 3" key="1">
    <citation type="submission" date="2017-01" db="EMBL/GenBank/DDBJ databases">
        <title>Pseudomonas psychrotolerans genome sequencing and assembly.</title>
        <authorList>
            <person name="Vyas B."/>
            <person name="Mayilraj S."/>
        </authorList>
    </citation>
    <scope>NUCLEOTIDE SEQUENCE [LARGE SCALE GENOMIC DNA]</scope>
    <source>
        <strain evidence="2 3">SDS18</strain>
    </source>
</reference>
<feature type="transmembrane region" description="Helical" evidence="1">
    <location>
        <begin position="58"/>
        <end position="77"/>
    </location>
</feature>
<evidence type="ECO:0008006" key="4">
    <source>
        <dbReference type="Google" id="ProtNLM"/>
    </source>
</evidence>
<name>A0ABX3INP1_9PSED</name>
<dbReference type="EMBL" id="MTLN01000008">
    <property type="protein sequence ID" value="ONN69966.1"/>
    <property type="molecule type" value="Genomic_DNA"/>
</dbReference>
<dbReference type="Proteomes" id="UP000189310">
    <property type="component" value="Unassembled WGS sequence"/>
</dbReference>
<keyword evidence="3" id="KW-1185">Reference proteome</keyword>
<sequence length="163" mass="17447">MARGLGRLLALIALAALYGALHDQVSYGLGPDYFTCLKFPQFGLLDTALAPRWRAARVGLQAGAVAGLPLGLALLWLARARPAGDRYLWRGSAAVLLGALGCALLGLGLGLGWLALELGSVLRVPACVQDRRGFLLAAWMHDGSYLGALLGLLVFAWRNRRRR</sequence>
<organism evidence="2 3">
    <name type="scientific">Pseudomonas oryzihabitans</name>
    <dbReference type="NCBI Taxonomy" id="47885"/>
    <lineage>
        <taxon>Bacteria</taxon>
        <taxon>Pseudomonadati</taxon>
        <taxon>Pseudomonadota</taxon>
        <taxon>Gammaproteobacteria</taxon>
        <taxon>Pseudomonadales</taxon>
        <taxon>Pseudomonadaceae</taxon>
        <taxon>Pseudomonas</taxon>
    </lineage>
</organism>
<dbReference type="RefSeq" id="WP_077172514.1">
    <property type="nucleotide sequence ID" value="NZ_MTLN01000008.1"/>
</dbReference>
<keyword evidence="1" id="KW-1133">Transmembrane helix</keyword>
<keyword evidence="1" id="KW-0812">Transmembrane</keyword>
<evidence type="ECO:0000313" key="3">
    <source>
        <dbReference type="Proteomes" id="UP000189310"/>
    </source>
</evidence>
<comment type="caution">
    <text evidence="2">The sequence shown here is derived from an EMBL/GenBank/DDBJ whole genome shotgun (WGS) entry which is preliminary data.</text>
</comment>
<feature type="transmembrane region" description="Helical" evidence="1">
    <location>
        <begin position="136"/>
        <end position="157"/>
    </location>
</feature>
<evidence type="ECO:0000313" key="2">
    <source>
        <dbReference type="EMBL" id="ONN69966.1"/>
    </source>
</evidence>